<evidence type="ECO:0000313" key="2">
    <source>
        <dbReference type="EMBL" id="MCI14070.1"/>
    </source>
</evidence>
<accession>A0A392PRJ2</accession>
<dbReference type="Proteomes" id="UP000265520">
    <property type="component" value="Unassembled WGS sequence"/>
</dbReference>
<dbReference type="InterPro" id="IPR012337">
    <property type="entry name" value="RNaseH-like_sf"/>
</dbReference>
<dbReference type="PANTHER" id="PTHR34023">
    <property type="entry name" value="RNASE H DOMAIN-CONTAINING PROTEIN"/>
    <property type="match status" value="1"/>
</dbReference>
<dbReference type="Pfam" id="PF13456">
    <property type="entry name" value="RVT_3"/>
    <property type="match status" value="1"/>
</dbReference>
<protein>
    <submittedName>
        <fullName evidence="2">Ribonuclease H protein</fullName>
    </submittedName>
</protein>
<dbReference type="SUPFAM" id="SSF53098">
    <property type="entry name" value="Ribonuclease H-like"/>
    <property type="match status" value="1"/>
</dbReference>
<dbReference type="InterPro" id="IPR044730">
    <property type="entry name" value="RNase_H-like_dom_plant"/>
</dbReference>
<sequence>MGFQKVELNVDSEVVVRVIKSGKTESAVGVSLTKEIARLMAMEWEVEVTHMYRVANRCADVLANEGCTMNFNMKIYEECPEHLNELVLADSLGLTTPR</sequence>
<evidence type="ECO:0000313" key="3">
    <source>
        <dbReference type="Proteomes" id="UP000265520"/>
    </source>
</evidence>
<dbReference type="CDD" id="cd06222">
    <property type="entry name" value="RNase_H_like"/>
    <property type="match status" value="1"/>
</dbReference>
<dbReference type="PANTHER" id="PTHR34023:SF4">
    <property type="entry name" value="RNASE H TYPE-1 DOMAIN-CONTAINING PROTEIN"/>
    <property type="match status" value="1"/>
</dbReference>
<name>A0A392PRJ2_9FABA</name>
<organism evidence="2 3">
    <name type="scientific">Trifolium medium</name>
    <dbReference type="NCBI Taxonomy" id="97028"/>
    <lineage>
        <taxon>Eukaryota</taxon>
        <taxon>Viridiplantae</taxon>
        <taxon>Streptophyta</taxon>
        <taxon>Embryophyta</taxon>
        <taxon>Tracheophyta</taxon>
        <taxon>Spermatophyta</taxon>
        <taxon>Magnoliopsida</taxon>
        <taxon>eudicotyledons</taxon>
        <taxon>Gunneridae</taxon>
        <taxon>Pentapetalae</taxon>
        <taxon>rosids</taxon>
        <taxon>fabids</taxon>
        <taxon>Fabales</taxon>
        <taxon>Fabaceae</taxon>
        <taxon>Papilionoideae</taxon>
        <taxon>50 kb inversion clade</taxon>
        <taxon>NPAAA clade</taxon>
        <taxon>Hologalegina</taxon>
        <taxon>IRL clade</taxon>
        <taxon>Trifolieae</taxon>
        <taxon>Trifolium</taxon>
    </lineage>
</organism>
<proteinExistence type="predicted"/>
<dbReference type="AlphaFoldDB" id="A0A392PRJ2"/>
<dbReference type="InterPro" id="IPR036397">
    <property type="entry name" value="RNaseH_sf"/>
</dbReference>
<dbReference type="InterPro" id="IPR002156">
    <property type="entry name" value="RNaseH_domain"/>
</dbReference>
<reference evidence="2 3" key="1">
    <citation type="journal article" date="2018" name="Front. Plant Sci.">
        <title>Red Clover (Trifolium pratense) and Zigzag Clover (T. medium) - A Picture of Genomic Similarities and Differences.</title>
        <authorList>
            <person name="Dluhosova J."/>
            <person name="Istvanek J."/>
            <person name="Nedelnik J."/>
            <person name="Repkova J."/>
        </authorList>
    </citation>
    <scope>NUCLEOTIDE SEQUENCE [LARGE SCALE GENOMIC DNA]</scope>
    <source>
        <strain evidence="3">cv. 10/8</strain>
        <tissue evidence="2">Leaf</tissue>
    </source>
</reference>
<dbReference type="GO" id="GO:0003676">
    <property type="term" value="F:nucleic acid binding"/>
    <property type="evidence" value="ECO:0007669"/>
    <property type="project" value="InterPro"/>
</dbReference>
<comment type="caution">
    <text evidence="2">The sequence shown here is derived from an EMBL/GenBank/DDBJ whole genome shotgun (WGS) entry which is preliminary data.</text>
</comment>
<evidence type="ECO:0000259" key="1">
    <source>
        <dbReference type="Pfam" id="PF13456"/>
    </source>
</evidence>
<keyword evidence="3" id="KW-1185">Reference proteome</keyword>
<feature type="domain" description="RNase H type-1" evidence="1">
    <location>
        <begin position="2"/>
        <end position="65"/>
    </location>
</feature>
<dbReference type="GO" id="GO:0004523">
    <property type="term" value="F:RNA-DNA hybrid ribonuclease activity"/>
    <property type="evidence" value="ECO:0007669"/>
    <property type="project" value="InterPro"/>
</dbReference>
<dbReference type="EMBL" id="LXQA010090838">
    <property type="protein sequence ID" value="MCI14070.1"/>
    <property type="molecule type" value="Genomic_DNA"/>
</dbReference>
<dbReference type="Gene3D" id="3.30.420.10">
    <property type="entry name" value="Ribonuclease H-like superfamily/Ribonuclease H"/>
    <property type="match status" value="1"/>
</dbReference>